<feature type="compositionally biased region" description="Low complexity" evidence="1">
    <location>
        <begin position="306"/>
        <end position="317"/>
    </location>
</feature>
<proteinExistence type="predicted"/>
<sequence length="355" mass="37711">MSPWPQPEPGSSRPSTAGKISTLERKSAFDGGGGKNAPSTISYVDKRVVQGRPQCYVSMARETSRDSQRGKKLLYTGFDGADGRPPLDVTQTDPAKVLSTKHRPPSPVDFVRMRSRPPTPTAPERPPLPEAPLDPPRGFVDISRMTLNAERALASSGDPFAVAAATDDPREELHPNQDYVLRRAPTPIITRGEKPSAFGKGAAGGDAASPPRASSALGGVRSPAPAARGDLPPRPATVSPGRGRAGFGGGAADDSVFNPTIDATRRRAPSPSMRGTSRDAPVMRTKPSHDVTPTTVYDAKPVETHISSPSIRSGLSRSQRDKRYKEEKAVDALYDVPAPRVVGGALAFAKYKGRK</sequence>
<feature type="region of interest" description="Disordered" evidence="1">
    <location>
        <begin position="1"/>
        <end position="139"/>
    </location>
</feature>
<feature type="compositionally biased region" description="Pro residues" evidence="1">
    <location>
        <begin position="117"/>
        <end position="135"/>
    </location>
</feature>
<reference evidence="2" key="1">
    <citation type="submission" date="2021-01" db="EMBL/GenBank/DDBJ databases">
        <authorList>
            <person name="Corre E."/>
            <person name="Pelletier E."/>
            <person name="Niang G."/>
            <person name="Scheremetjew M."/>
            <person name="Finn R."/>
            <person name="Kale V."/>
            <person name="Holt S."/>
            <person name="Cochrane G."/>
            <person name="Meng A."/>
            <person name="Brown T."/>
            <person name="Cohen L."/>
        </authorList>
    </citation>
    <scope>NUCLEOTIDE SEQUENCE</scope>
    <source>
        <strain evidence="2">CCAP 1951/1</strain>
    </source>
</reference>
<accession>A0A7S1LMG8</accession>
<dbReference type="AlphaFoldDB" id="A0A7S1LMG8"/>
<organism evidence="2">
    <name type="scientific">Neobodo designis</name>
    <name type="common">Flagellated protozoan</name>
    <name type="synonym">Bodo designis</name>
    <dbReference type="NCBI Taxonomy" id="312471"/>
    <lineage>
        <taxon>Eukaryota</taxon>
        <taxon>Discoba</taxon>
        <taxon>Euglenozoa</taxon>
        <taxon>Kinetoplastea</taxon>
        <taxon>Metakinetoplastina</taxon>
        <taxon>Neobodonida</taxon>
        <taxon>Neobodo</taxon>
    </lineage>
</organism>
<protein>
    <submittedName>
        <fullName evidence="2">Uncharacterized protein</fullName>
    </submittedName>
</protein>
<evidence type="ECO:0000256" key="1">
    <source>
        <dbReference type="SAM" id="MobiDB-lite"/>
    </source>
</evidence>
<evidence type="ECO:0000313" key="2">
    <source>
        <dbReference type="EMBL" id="CAD9108481.1"/>
    </source>
</evidence>
<feature type="region of interest" description="Disordered" evidence="1">
    <location>
        <begin position="166"/>
        <end position="323"/>
    </location>
</feature>
<dbReference type="EMBL" id="HBGF01016651">
    <property type="protein sequence ID" value="CAD9108481.1"/>
    <property type="molecule type" value="Transcribed_RNA"/>
</dbReference>
<feature type="compositionally biased region" description="Low complexity" evidence="1">
    <location>
        <begin position="196"/>
        <end position="219"/>
    </location>
</feature>
<gene>
    <name evidence="2" type="ORF">NDES1114_LOCUS10944</name>
</gene>
<name>A0A7S1LMG8_NEODS</name>